<organism evidence="2 3">
    <name type="scientific">Chlamydomonas incerta</name>
    <dbReference type="NCBI Taxonomy" id="51695"/>
    <lineage>
        <taxon>Eukaryota</taxon>
        <taxon>Viridiplantae</taxon>
        <taxon>Chlorophyta</taxon>
        <taxon>core chlorophytes</taxon>
        <taxon>Chlorophyceae</taxon>
        <taxon>CS clade</taxon>
        <taxon>Chlamydomonadales</taxon>
        <taxon>Chlamydomonadaceae</taxon>
        <taxon>Chlamydomonas</taxon>
    </lineage>
</organism>
<feature type="region of interest" description="Disordered" evidence="1">
    <location>
        <begin position="191"/>
        <end position="223"/>
    </location>
</feature>
<reference evidence="2" key="1">
    <citation type="journal article" date="2020" name="bioRxiv">
        <title>Comparative genomics of Chlamydomonas.</title>
        <authorList>
            <person name="Craig R.J."/>
            <person name="Hasan A.R."/>
            <person name="Ness R.W."/>
            <person name="Keightley P.D."/>
        </authorList>
    </citation>
    <scope>NUCLEOTIDE SEQUENCE</scope>
    <source>
        <strain evidence="2">SAG 7.73</strain>
    </source>
</reference>
<name>A0A835TE14_CHLIN</name>
<dbReference type="OrthoDB" id="549657at2759"/>
<dbReference type="Proteomes" id="UP000650467">
    <property type="component" value="Unassembled WGS sequence"/>
</dbReference>
<feature type="compositionally biased region" description="Basic and acidic residues" evidence="1">
    <location>
        <begin position="208"/>
        <end position="223"/>
    </location>
</feature>
<protein>
    <submittedName>
        <fullName evidence="2">Uncharacterized protein</fullName>
    </submittedName>
</protein>
<keyword evidence="3" id="KW-1185">Reference proteome</keyword>
<sequence length="223" mass="22856">MGASQSSADGVVTVVAAPGANAGGGSGGPLAELQAHVAHLGEQLRAIKLQGEGPTAWAFASGGVASTVPVIGGSPGPKRAQAGPSTRATATAAATAAVAELQAAAADYRRWYAEREAAAARRQAALHGRMGQVAAEARDTVAALGRVTDANHRTAVMLGSQLQPVAEGVEALAARLEVAAAELRSCRQALRAHRQRQHEELGQTEPQEQARPEVELRRFEGQG</sequence>
<evidence type="ECO:0000313" key="2">
    <source>
        <dbReference type="EMBL" id="KAG2436506.1"/>
    </source>
</evidence>
<proteinExistence type="predicted"/>
<evidence type="ECO:0000256" key="1">
    <source>
        <dbReference type="SAM" id="MobiDB-lite"/>
    </source>
</evidence>
<dbReference type="EMBL" id="JAEHOC010000013">
    <property type="protein sequence ID" value="KAG2436506.1"/>
    <property type="molecule type" value="Genomic_DNA"/>
</dbReference>
<gene>
    <name evidence="2" type="ORF">HXX76_006804</name>
</gene>
<comment type="caution">
    <text evidence="2">The sequence shown here is derived from an EMBL/GenBank/DDBJ whole genome shotgun (WGS) entry which is preliminary data.</text>
</comment>
<dbReference type="AlphaFoldDB" id="A0A835TE14"/>
<accession>A0A835TE14</accession>
<evidence type="ECO:0000313" key="3">
    <source>
        <dbReference type="Proteomes" id="UP000650467"/>
    </source>
</evidence>